<keyword evidence="2" id="KW-0732">Signal</keyword>
<dbReference type="InterPro" id="IPR006969">
    <property type="entry name" value="Stig-like"/>
</dbReference>
<dbReference type="PANTHER" id="PTHR33227:SF59">
    <property type="entry name" value="STIGMA-SPECIFIC STIG1-LIKE PROTEIN 3"/>
    <property type="match status" value="1"/>
</dbReference>
<comment type="similarity">
    <text evidence="1">Belongs to the STIG1 family.</text>
</comment>
<keyword evidence="4" id="KW-1185">Reference proteome</keyword>
<comment type="caution">
    <text evidence="3">The sequence shown here is derived from an EMBL/GenBank/DDBJ whole genome shotgun (WGS) entry which is preliminary data.</text>
</comment>
<evidence type="ECO:0000256" key="2">
    <source>
        <dbReference type="ARBA" id="ARBA00022729"/>
    </source>
</evidence>
<evidence type="ECO:0008006" key="5">
    <source>
        <dbReference type="Google" id="ProtNLM"/>
    </source>
</evidence>
<proteinExistence type="inferred from homology"/>
<evidence type="ECO:0000313" key="4">
    <source>
        <dbReference type="Proteomes" id="UP000607653"/>
    </source>
</evidence>
<dbReference type="Pfam" id="PF04885">
    <property type="entry name" value="Stig1"/>
    <property type="match status" value="1"/>
</dbReference>
<accession>A0A822XWP7</accession>
<dbReference type="PANTHER" id="PTHR33227">
    <property type="entry name" value="STIGMA-SPECIFIC STIG1-LIKE PROTEIN 3"/>
    <property type="match status" value="1"/>
</dbReference>
<organism evidence="3 4">
    <name type="scientific">Nelumbo nucifera</name>
    <name type="common">Sacred lotus</name>
    <dbReference type="NCBI Taxonomy" id="4432"/>
    <lineage>
        <taxon>Eukaryota</taxon>
        <taxon>Viridiplantae</taxon>
        <taxon>Streptophyta</taxon>
        <taxon>Embryophyta</taxon>
        <taxon>Tracheophyta</taxon>
        <taxon>Spermatophyta</taxon>
        <taxon>Magnoliopsida</taxon>
        <taxon>Proteales</taxon>
        <taxon>Nelumbonaceae</taxon>
        <taxon>Nelumbo</taxon>
    </lineage>
</organism>
<reference evidence="3 4" key="1">
    <citation type="journal article" date="2020" name="Mol. Biol. Evol.">
        <title>Distinct Expression and Methylation Patterns for Genes with Different Fates following a Single Whole-Genome Duplication in Flowering Plants.</title>
        <authorList>
            <person name="Shi T."/>
            <person name="Rahmani R.S."/>
            <person name="Gugger P.F."/>
            <person name="Wang M."/>
            <person name="Li H."/>
            <person name="Zhang Y."/>
            <person name="Li Z."/>
            <person name="Wang Q."/>
            <person name="Van de Peer Y."/>
            <person name="Marchal K."/>
            <person name="Chen J."/>
        </authorList>
    </citation>
    <scope>NUCLEOTIDE SEQUENCE [LARGE SCALE GENOMIC DNA]</scope>
    <source>
        <tissue evidence="3">Leaf</tissue>
    </source>
</reference>
<dbReference type="EMBL" id="DUZY01000001">
    <property type="protein sequence ID" value="DAD23436.1"/>
    <property type="molecule type" value="Genomic_DNA"/>
</dbReference>
<dbReference type="Proteomes" id="UP000607653">
    <property type="component" value="Unassembled WGS sequence"/>
</dbReference>
<name>A0A822XWP7_NELNU</name>
<dbReference type="AlphaFoldDB" id="A0A822XWP7"/>
<gene>
    <name evidence="3" type="ORF">HUJ06_024899</name>
</gene>
<evidence type="ECO:0000256" key="1">
    <source>
        <dbReference type="ARBA" id="ARBA00006010"/>
    </source>
</evidence>
<evidence type="ECO:0000313" key="3">
    <source>
        <dbReference type="EMBL" id="DAD23436.1"/>
    </source>
</evidence>
<protein>
    <recommendedName>
        <fullName evidence="5">Stigma-specific STIG1-like protein 1</fullName>
    </recommendedName>
</protein>
<sequence>MMMMIVARTLQTTSSHEASLSVSVGGRTSRFLAAKTPSSSQMTCDKFPRICRAKGSPGSDCCKKKCVDVMTDRSNCWMCGYKCKYPEVCCKGSCVNTSFDRNNCGGCNNKCKKGETCAYGLCNYA</sequence>